<accession>A0A846MGB7</accession>
<dbReference type="PANTHER" id="PTHR12526:SF640">
    <property type="entry name" value="COLANIC ACID BIOSYNTHESIS GLYCOSYLTRANSFERASE WCAL-RELATED"/>
    <property type="match status" value="1"/>
</dbReference>
<evidence type="ECO:0000313" key="5">
    <source>
        <dbReference type="EMBL" id="NIJ15886.1"/>
    </source>
</evidence>
<proteinExistence type="inferred from homology"/>
<dbReference type="EMBL" id="JAASQR010000001">
    <property type="protein sequence ID" value="NIJ15886.1"/>
    <property type="molecule type" value="Genomic_DNA"/>
</dbReference>
<dbReference type="Pfam" id="PF13439">
    <property type="entry name" value="Glyco_transf_4"/>
    <property type="match status" value="1"/>
</dbReference>
<feature type="domain" description="Glycosyltransferase subfamily 4-like N-terminal" evidence="4">
    <location>
        <begin position="36"/>
        <end position="171"/>
    </location>
</feature>
<evidence type="ECO:0000256" key="1">
    <source>
        <dbReference type="ARBA" id="ARBA00009481"/>
    </source>
</evidence>
<dbReference type="CDD" id="cd03801">
    <property type="entry name" value="GT4_PimA-like"/>
    <property type="match status" value="1"/>
</dbReference>
<evidence type="ECO:0000313" key="6">
    <source>
        <dbReference type="Proteomes" id="UP000576821"/>
    </source>
</evidence>
<protein>
    <submittedName>
        <fullName evidence="5">Glycosyltransferase involved in cell wall biosynthesis</fullName>
    </submittedName>
</protein>
<keyword evidence="3 5" id="KW-0808">Transferase</keyword>
<reference evidence="5 6" key="1">
    <citation type="submission" date="2020-03" db="EMBL/GenBank/DDBJ databases">
        <title>Genomic Encyclopedia of Type Strains, Phase IV (KMG-IV): sequencing the most valuable type-strain genomes for metagenomic binning, comparative biology and taxonomic classification.</title>
        <authorList>
            <person name="Goeker M."/>
        </authorList>
    </citation>
    <scope>NUCLEOTIDE SEQUENCE [LARGE SCALE GENOMIC DNA]</scope>
    <source>
        <strain evidence="5 6">DSM 21299</strain>
    </source>
</reference>
<dbReference type="AlphaFoldDB" id="A0A846MGB7"/>
<keyword evidence="6" id="KW-1185">Reference proteome</keyword>
<dbReference type="InterPro" id="IPR028098">
    <property type="entry name" value="Glyco_trans_4-like_N"/>
</dbReference>
<comment type="caution">
    <text evidence="5">The sequence shown here is derived from an EMBL/GenBank/DDBJ whole genome shotgun (WGS) entry which is preliminary data.</text>
</comment>
<dbReference type="GO" id="GO:0016757">
    <property type="term" value="F:glycosyltransferase activity"/>
    <property type="evidence" value="ECO:0007669"/>
    <property type="project" value="UniProtKB-KW"/>
</dbReference>
<dbReference type="SUPFAM" id="SSF53756">
    <property type="entry name" value="UDP-Glycosyltransferase/glycogen phosphorylase"/>
    <property type="match status" value="1"/>
</dbReference>
<evidence type="ECO:0000256" key="3">
    <source>
        <dbReference type="ARBA" id="ARBA00022679"/>
    </source>
</evidence>
<organism evidence="5 6">
    <name type="scientific">Sphingobium vermicomposti</name>
    <dbReference type="NCBI Taxonomy" id="529005"/>
    <lineage>
        <taxon>Bacteria</taxon>
        <taxon>Pseudomonadati</taxon>
        <taxon>Pseudomonadota</taxon>
        <taxon>Alphaproteobacteria</taxon>
        <taxon>Sphingomonadales</taxon>
        <taxon>Sphingomonadaceae</taxon>
        <taxon>Sphingobium</taxon>
    </lineage>
</organism>
<gene>
    <name evidence="5" type="ORF">FHS54_000835</name>
</gene>
<dbReference type="Proteomes" id="UP000576821">
    <property type="component" value="Unassembled WGS sequence"/>
</dbReference>
<dbReference type="PANTHER" id="PTHR12526">
    <property type="entry name" value="GLYCOSYLTRANSFERASE"/>
    <property type="match status" value="1"/>
</dbReference>
<dbReference type="Pfam" id="PF13692">
    <property type="entry name" value="Glyco_trans_1_4"/>
    <property type="match status" value="1"/>
</dbReference>
<comment type="similarity">
    <text evidence="1">Belongs to the glycosyltransferase group 1 family. Glycosyltransferase 4 subfamily.</text>
</comment>
<evidence type="ECO:0000259" key="4">
    <source>
        <dbReference type="Pfam" id="PF13439"/>
    </source>
</evidence>
<evidence type="ECO:0000256" key="2">
    <source>
        <dbReference type="ARBA" id="ARBA00022676"/>
    </source>
</evidence>
<dbReference type="Gene3D" id="3.40.50.2000">
    <property type="entry name" value="Glycogen Phosphorylase B"/>
    <property type="match status" value="2"/>
</dbReference>
<dbReference type="RefSeq" id="WP_167302493.1">
    <property type="nucleotide sequence ID" value="NZ_JAASQR010000001.1"/>
</dbReference>
<keyword evidence="2" id="KW-0328">Glycosyltransferase</keyword>
<name>A0A846MGB7_9SPHN</name>
<sequence>MKALSPSLVQLNECDLKAASAYARVRLCFPFSGDTVGGSHISVKGLLNRLDPARYDVVVVPELPDGRIARFFADHEQLDDPGSCGLFVPGEPFTIRKFVRTMGGIWPRVRFLQRHRIDIVHVNDGQTNANWALAARLAGAKLVWHHRGDPSALGLRLLAPLLANQVLTVSSFSLPAPGRWSARRKAVVVHSPFNPDMNIDRAHAHQTLVRELGVTPDTLVLGFFGAFITRKRPLLFIDMMAALRQKLDRPVVGVMFGESVVPSMDVALQRRIGRKGVGDQVKLMGYRTPGAFWIAACDQLVVPAVREPFGRTLVEAMLVGTPIVAARSGGNIEALEGGMGVLVDPDDADALADQCARLSRDTAAAAAMASRAQVDARHRFSEVVHSQKVSDVYDQLCRPV</sequence>